<proteinExistence type="predicted"/>
<accession>A0ABQ9H866</accession>
<name>A0ABQ9H866_9NEOP</name>
<evidence type="ECO:0000313" key="1">
    <source>
        <dbReference type="EMBL" id="KAJ8880469.1"/>
    </source>
</evidence>
<dbReference type="EMBL" id="JARBHB010000006">
    <property type="protein sequence ID" value="KAJ8880469.1"/>
    <property type="molecule type" value="Genomic_DNA"/>
</dbReference>
<evidence type="ECO:0000313" key="2">
    <source>
        <dbReference type="Proteomes" id="UP001159363"/>
    </source>
</evidence>
<reference evidence="1 2" key="1">
    <citation type="submission" date="2023-02" db="EMBL/GenBank/DDBJ databases">
        <title>LHISI_Scaffold_Assembly.</title>
        <authorList>
            <person name="Stuart O.P."/>
            <person name="Cleave R."/>
            <person name="Magrath M.J.L."/>
            <person name="Mikheyev A.S."/>
        </authorList>
    </citation>
    <scope>NUCLEOTIDE SEQUENCE [LARGE SCALE GENOMIC DNA]</scope>
    <source>
        <strain evidence="1">Daus_M_001</strain>
        <tissue evidence="1">Leg muscle</tissue>
    </source>
</reference>
<gene>
    <name evidence="1" type="ORF">PR048_016939</name>
</gene>
<dbReference type="Proteomes" id="UP001159363">
    <property type="component" value="Chromosome 5"/>
</dbReference>
<keyword evidence="2" id="KW-1185">Reference proteome</keyword>
<protein>
    <submittedName>
        <fullName evidence="1">Uncharacterized protein</fullName>
    </submittedName>
</protein>
<sequence length="64" mass="7426">MRTVEYGRKKNPSIRRSSDEKILEQMKKTFAGCTERSIKVQIPTILPKDWSMSIIQKEFPAAIN</sequence>
<comment type="caution">
    <text evidence="1">The sequence shown here is derived from an EMBL/GenBank/DDBJ whole genome shotgun (WGS) entry which is preliminary data.</text>
</comment>
<organism evidence="1 2">
    <name type="scientific">Dryococelus australis</name>
    <dbReference type="NCBI Taxonomy" id="614101"/>
    <lineage>
        <taxon>Eukaryota</taxon>
        <taxon>Metazoa</taxon>
        <taxon>Ecdysozoa</taxon>
        <taxon>Arthropoda</taxon>
        <taxon>Hexapoda</taxon>
        <taxon>Insecta</taxon>
        <taxon>Pterygota</taxon>
        <taxon>Neoptera</taxon>
        <taxon>Polyneoptera</taxon>
        <taxon>Phasmatodea</taxon>
        <taxon>Verophasmatodea</taxon>
        <taxon>Anareolatae</taxon>
        <taxon>Phasmatidae</taxon>
        <taxon>Eurycanthinae</taxon>
        <taxon>Dryococelus</taxon>
    </lineage>
</organism>